<protein>
    <submittedName>
        <fullName evidence="1">Uncharacterized protein</fullName>
    </submittedName>
</protein>
<accession>A0A7R9HWM2</accession>
<dbReference type="AlphaFoldDB" id="A0A7R9HWM2"/>
<reference evidence="1" key="1">
    <citation type="submission" date="2020-11" db="EMBL/GenBank/DDBJ databases">
        <authorList>
            <person name="Tran Van P."/>
        </authorList>
    </citation>
    <scope>NUCLEOTIDE SEQUENCE</scope>
</reference>
<evidence type="ECO:0000313" key="1">
    <source>
        <dbReference type="EMBL" id="CAD7438304.1"/>
    </source>
</evidence>
<dbReference type="EMBL" id="OD564433">
    <property type="protein sequence ID" value="CAD7438304.1"/>
    <property type="molecule type" value="Genomic_DNA"/>
</dbReference>
<sequence>MRNQVDDNSAPWLDDHGCFSERVFKLRLTPDTNIFADDVVFEGTKGAVDFDPRKAYIGTLEGKFSARRSVKQLSWLGVVLGRQLGTKMFLVQSTE</sequence>
<gene>
    <name evidence="1" type="ORF">TBIB3V08_LOCUS898</name>
</gene>
<organism evidence="1">
    <name type="scientific">Timema bartmani</name>
    <dbReference type="NCBI Taxonomy" id="61472"/>
    <lineage>
        <taxon>Eukaryota</taxon>
        <taxon>Metazoa</taxon>
        <taxon>Ecdysozoa</taxon>
        <taxon>Arthropoda</taxon>
        <taxon>Hexapoda</taxon>
        <taxon>Insecta</taxon>
        <taxon>Pterygota</taxon>
        <taxon>Neoptera</taxon>
        <taxon>Polyneoptera</taxon>
        <taxon>Phasmatodea</taxon>
        <taxon>Timematodea</taxon>
        <taxon>Timematoidea</taxon>
        <taxon>Timematidae</taxon>
        <taxon>Timema</taxon>
    </lineage>
</organism>
<proteinExistence type="predicted"/>
<name>A0A7R9HWM2_9NEOP</name>